<dbReference type="Proteomes" id="UP000011087">
    <property type="component" value="Unassembled WGS sequence"/>
</dbReference>
<reference evidence="3" key="3">
    <citation type="submission" date="2015-06" db="UniProtKB">
        <authorList>
            <consortium name="EnsemblProtists"/>
        </authorList>
    </citation>
    <scope>IDENTIFICATION</scope>
</reference>
<dbReference type="InterPro" id="IPR000225">
    <property type="entry name" value="Armadillo"/>
</dbReference>
<gene>
    <name evidence="2" type="ORF">GUITHDRAFT_137868</name>
</gene>
<dbReference type="HOGENOM" id="CLU_907464_0_0_1"/>
<dbReference type="InterPro" id="IPR016024">
    <property type="entry name" value="ARM-type_fold"/>
</dbReference>
<dbReference type="RefSeq" id="XP_005833853.1">
    <property type="nucleotide sequence ID" value="XM_005833796.1"/>
</dbReference>
<dbReference type="PANTHER" id="PTHR46241:SF1">
    <property type="entry name" value="OUTER DYNEIN ARM-DOCKING COMPLEX SUBUNIT 2"/>
    <property type="match status" value="1"/>
</dbReference>
<dbReference type="GeneID" id="17303623"/>
<sequence>MGATVIKAAQAVGIEEKPEQKKPVLPGEVEKSIALGRSALIRNQKKAAINLARISKDSDRVRNHIVDEGGLGPLIQMTHSKSLEVQTCAVKTLAELAKTSNNRQKMLENGAILPLLEGLKHKSYEVRGAAVAGLGQIGRLEEARFRVIAEGATQGIVKFLLEGDKDNSLEDEIMCLETIYQLSQHPKNHTRMVKDNILPALFDVVHSSLKSNKHKTLAMKTISELCKHEGNHKKIMDFDQQSGIKRIIKLCEYYHDAVRIYAAKSVEFLAVNPFLVQKLTEEGVRTLHFCASLESLTRKYRYRSWIL</sequence>
<reference evidence="2 4" key="1">
    <citation type="journal article" date="2012" name="Nature">
        <title>Algal genomes reveal evolutionary mosaicism and the fate of nucleomorphs.</title>
        <authorList>
            <consortium name="DOE Joint Genome Institute"/>
            <person name="Curtis B.A."/>
            <person name="Tanifuji G."/>
            <person name="Burki F."/>
            <person name="Gruber A."/>
            <person name="Irimia M."/>
            <person name="Maruyama S."/>
            <person name="Arias M.C."/>
            <person name="Ball S.G."/>
            <person name="Gile G.H."/>
            <person name="Hirakawa Y."/>
            <person name="Hopkins J.F."/>
            <person name="Kuo A."/>
            <person name="Rensing S.A."/>
            <person name="Schmutz J."/>
            <person name="Symeonidi A."/>
            <person name="Elias M."/>
            <person name="Eveleigh R.J."/>
            <person name="Herman E.K."/>
            <person name="Klute M.J."/>
            <person name="Nakayama T."/>
            <person name="Obornik M."/>
            <person name="Reyes-Prieto A."/>
            <person name="Armbrust E.V."/>
            <person name="Aves S.J."/>
            <person name="Beiko R.G."/>
            <person name="Coutinho P."/>
            <person name="Dacks J.B."/>
            <person name="Durnford D.G."/>
            <person name="Fast N.M."/>
            <person name="Green B.R."/>
            <person name="Grisdale C.J."/>
            <person name="Hempel F."/>
            <person name="Henrissat B."/>
            <person name="Hoppner M.P."/>
            <person name="Ishida K."/>
            <person name="Kim E."/>
            <person name="Koreny L."/>
            <person name="Kroth P.G."/>
            <person name="Liu Y."/>
            <person name="Malik S.B."/>
            <person name="Maier U.G."/>
            <person name="McRose D."/>
            <person name="Mock T."/>
            <person name="Neilson J.A."/>
            <person name="Onodera N.T."/>
            <person name="Poole A.M."/>
            <person name="Pritham E.J."/>
            <person name="Richards T.A."/>
            <person name="Rocap G."/>
            <person name="Roy S.W."/>
            <person name="Sarai C."/>
            <person name="Schaack S."/>
            <person name="Shirato S."/>
            <person name="Slamovits C.H."/>
            <person name="Spencer D.F."/>
            <person name="Suzuki S."/>
            <person name="Worden A.Z."/>
            <person name="Zauner S."/>
            <person name="Barry K."/>
            <person name="Bell C."/>
            <person name="Bharti A.K."/>
            <person name="Crow J.A."/>
            <person name="Grimwood J."/>
            <person name="Kramer R."/>
            <person name="Lindquist E."/>
            <person name="Lucas S."/>
            <person name="Salamov A."/>
            <person name="McFadden G.I."/>
            <person name="Lane C.E."/>
            <person name="Keeling P.J."/>
            <person name="Gray M.W."/>
            <person name="Grigoriev I.V."/>
            <person name="Archibald J.M."/>
        </authorList>
    </citation>
    <scope>NUCLEOTIDE SEQUENCE</scope>
    <source>
        <strain evidence="2 4">CCMP2712</strain>
    </source>
</reference>
<dbReference type="KEGG" id="gtt:GUITHDRAFT_137868"/>
<dbReference type="Gene3D" id="1.25.10.10">
    <property type="entry name" value="Leucine-rich Repeat Variant"/>
    <property type="match status" value="1"/>
</dbReference>
<feature type="repeat" description="ARM" evidence="1">
    <location>
        <begin position="69"/>
        <end position="111"/>
    </location>
</feature>
<keyword evidence="4" id="KW-1185">Reference proteome</keyword>
<evidence type="ECO:0000256" key="1">
    <source>
        <dbReference type="PROSITE-ProRule" id="PRU00259"/>
    </source>
</evidence>
<dbReference type="SMART" id="SM00185">
    <property type="entry name" value="ARM"/>
    <property type="match status" value="3"/>
</dbReference>
<proteinExistence type="predicted"/>
<dbReference type="PaxDb" id="55529-EKX46873"/>
<name>L1JEC4_GUITC</name>
<dbReference type="OrthoDB" id="7537227at2759"/>
<dbReference type="EnsemblProtists" id="EKX46873">
    <property type="protein sequence ID" value="EKX46873"/>
    <property type="gene ID" value="GUITHDRAFT_137868"/>
</dbReference>
<dbReference type="EMBL" id="JH992992">
    <property type="protein sequence ID" value="EKX46873.1"/>
    <property type="molecule type" value="Genomic_DNA"/>
</dbReference>
<reference evidence="4" key="2">
    <citation type="submission" date="2012-11" db="EMBL/GenBank/DDBJ databases">
        <authorList>
            <person name="Kuo A."/>
            <person name="Curtis B.A."/>
            <person name="Tanifuji G."/>
            <person name="Burki F."/>
            <person name="Gruber A."/>
            <person name="Irimia M."/>
            <person name="Maruyama S."/>
            <person name="Arias M.C."/>
            <person name="Ball S.G."/>
            <person name="Gile G.H."/>
            <person name="Hirakawa Y."/>
            <person name="Hopkins J.F."/>
            <person name="Rensing S.A."/>
            <person name="Schmutz J."/>
            <person name="Symeonidi A."/>
            <person name="Elias M."/>
            <person name="Eveleigh R.J."/>
            <person name="Herman E.K."/>
            <person name="Klute M.J."/>
            <person name="Nakayama T."/>
            <person name="Obornik M."/>
            <person name="Reyes-Prieto A."/>
            <person name="Armbrust E.V."/>
            <person name="Aves S.J."/>
            <person name="Beiko R.G."/>
            <person name="Coutinho P."/>
            <person name="Dacks J.B."/>
            <person name="Durnford D.G."/>
            <person name="Fast N.M."/>
            <person name="Green B.R."/>
            <person name="Grisdale C."/>
            <person name="Hempe F."/>
            <person name="Henrissat B."/>
            <person name="Hoppner M.P."/>
            <person name="Ishida K.-I."/>
            <person name="Kim E."/>
            <person name="Koreny L."/>
            <person name="Kroth P.G."/>
            <person name="Liu Y."/>
            <person name="Malik S.-B."/>
            <person name="Maier U.G."/>
            <person name="McRose D."/>
            <person name="Mock T."/>
            <person name="Neilson J.A."/>
            <person name="Onodera N.T."/>
            <person name="Poole A.M."/>
            <person name="Pritham E.J."/>
            <person name="Richards T.A."/>
            <person name="Rocap G."/>
            <person name="Roy S.W."/>
            <person name="Sarai C."/>
            <person name="Schaack S."/>
            <person name="Shirato S."/>
            <person name="Slamovits C.H."/>
            <person name="Spencer D.F."/>
            <person name="Suzuki S."/>
            <person name="Worden A.Z."/>
            <person name="Zauner S."/>
            <person name="Barry K."/>
            <person name="Bell C."/>
            <person name="Bharti A.K."/>
            <person name="Crow J.A."/>
            <person name="Grimwood J."/>
            <person name="Kramer R."/>
            <person name="Lindquist E."/>
            <person name="Lucas S."/>
            <person name="Salamov A."/>
            <person name="McFadden G.I."/>
            <person name="Lane C.E."/>
            <person name="Keeling P.J."/>
            <person name="Gray M.W."/>
            <person name="Grigoriev I.V."/>
            <person name="Archibald J.M."/>
        </authorList>
    </citation>
    <scope>NUCLEOTIDE SEQUENCE</scope>
    <source>
        <strain evidence="4">CCMP2712</strain>
    </source>
</reference>
<organism evidence="2">
    <name type="scientific">Guillardia theta (strain CCMP2712)</name>
    <name type="common">Cryptophyte</name>
    <dbReference type="NCBI Taxonomy" id="905079"/>
    <lineage>
        <taxon>Eukaryota</taxon>
        <taxon>Cryptophyceae</taxon>
        <taxon>Pyrenomonadales</taxon>
        <taxon>Geminigeraceae</taxon>
        <taxon>Guillardia</taxon>
    </lineage>
</organism>
<dbReference type="AlphaFoldDB" id="L1JEC4"/>
<evidence type="ECO:0000313" key="3">
    <source>
        <dbReference type="EnsemblProtists" id="EKX46873"/>
    </source>
</evidence>
<dbReference type="STRING" id="905079.L1JEC4"/>
<dbReference type="eggNOG" id="KOG0167">
    <property type="taxonomic scope" value="Eukaryota"/>
</dbReference>
<dbReference type="PROSITE" id="PS50176">
    <property type="entry name" value="ARM_REPEAT"/>
    <property type="match status" value="1"/>
</dbReference>
<dbReference type="SUPFAM" id="SSF48371">
    <property type="entry name" value="ARM repeat"/>
    <property type="match status" value="1"/>
</dbReference>
<evidence type="ECO:0000313" key="4">
    <source>
        <dbReference type="Proteomes" id="UP000011087"/>
    </source>
</evidence>
<accession>L1JEC4</accession>
<dbReference type="InterPro" id="IPR011989">
    <property type="entry name" value="ARM-like"/>
</dbReference>
<dbReference type="PANTHER" id="PTHR46241">
    <property type="entry name" value="ARMADILLO REPEAT-CONTAINING PROTEIN 4 ARMC4"/>
    <property type="match status" value="1"/>
</dbReference>
<protein>
    <submittedName>
        <fullName evidence="2 3">Uncharacterized protein</fullName>
    </submittedName>
</protein>
<evidence type="ECO:0000313" key="2">
    <source>
        <dbReference type="EMBL" id="EKX46873.1"/>
    </source>
</evidence>